<sequence length="400" mass="44595">MPLPEFAPRPLTAADRAHFQARATTAFQALVQSIKLVAKGNVLVLDRVGDRGQPKSTLTQARVSMPGALDDVSAFYLGTLDKPEQYCNQMRYESTKPIYNLVPRTPNHPNRYMGLRWNSYATPVLCRPRDLFVLEYFDEFEDDRGRRGWARVIQSVEHASCPRVPGHVRAVARNSGFVAIESAVPGVVDFYVILDVDFGGHLSSWVRKMILAKQMRTIILLEEHLSSLVQDSPALRYFRECRKLSEPSQPRLKASKARHSVAMSDPAGLEERSFGSTAGHSSWSLRQAKEMDWTLAMPAECFICRSLLRGGGHAACQTCKKTACQDCSHPSNDPQLLGTMTCMLCDDTADADDDRPVKRVTPQHAARLRPRRSTAASPHCGTPGRGKQSDLLDLSYLNRL</sequence>
<dbReference type="PANTHER" id="PTHR13510">
    <property type="entry name" value="FYVE-FINGER-CONTAINING RAB5 EFFECTOR PROTEIN RABENOSYN-5-RELATED"/>
    <property type="match status" value="1"/>
</dbReference>
<proteinExistence type="predicted"/>
<protein>
    <recommendedName>
        <fullName evidence="4">START domain-containing protein</fullName>
    </recommendedName>
</protein>
<dbReference type="Proteomes" id="UP000243579">
    <property type="component" value="Unassembled WGS sequence"/>
</dbReference>
<dbReference type="SUPFAM" id="SSF55961">
    <property type="entry name" value="Bet v1-like"/>
    <property type="match status" value="1"/>
</dbReference>
<reference evidence="2 3" key="1">
    <citation type="journal article" date="2014" name="Genome Biol. Evol.">
        <title>The secreted proteins of Achlya hypogyna and Thraustotheca clavata identify the ancestral oomycete secretome and reveal gene acquisitions by horizontal gene transfer.</title>
        <authorList>
            <person name="Misner I."/>
            <person name="Blouin N."/>
            <person name="Leonard G."/>
            <person name="Richards T.A."/>
            <person name="Lane C.E."/>
        </authorList>
    </citation>
    <scope>NUCLEOTIDE SEQUENCE [LARGE SCALE GENOMIC DNA]</scope>
    <source>
        <strain evidence="2 3">ATCC 48635</strain>
    </source>
</reference>
<dbReference type="InterPro" id="IPR023393">
    <property type="entry name" value="START-like_dom_sf"/>
</dbReference>
<feature type="region of interest" description="Disordered" evidence="1">
    <location>
        <begin position="361"/>
        <end position="388"/>
    </location>
</feature>
<dbReference type="PANTHER" id="PTHR13510:SF44">
    <property type="entry name" value="RABENOSYN-5"/>
    <property type="match status" value="1"/>
</dbReference>
<gene>
    <name evidence="2" type="ORF">ACHHYP_01316</name>
</gene>
<comment type="caution">
    <text evidence="2">The sequence shown here is derived from an EMBL/GenBank/DDBJ whole genome shotgun (WGS) entry which is preliminary data.</text>
</comment>
<name>A0A1V9Z916_ACHHY</name>
<dbReference type="EMBL" id="JNBR01000364">
    <property type="protein sequence ID" value="OQR94422.1"/>
    <property type="molecule type" value="Genomic_DNA"/>
</dbReference>
<dbReference type="OrthoDB" id="68126at2759"/>
<dbReference type="AlphaFoldDB" id="A0A1V9Z916"/>
<evidence type="ECO:0008006" key="4">
    <source>
        <dbReference type="Google" id="ProtNLM"/>
    </source>
</evidence>
<evidence type="ECO:0000313" key="2">
    <source>
        <dbReference type="EMBL" id="OQR94422.1"/>
    </source>
</evidence>
<keyword evidence="3" id="KW-1185">Reference proteome</keyword>
<evidence type="ECO:0000256" key="1">
    <source>
        <dbReference type="SAM" id="MobiDB-lite"/>
    </source>
</evidence>
<dbReference type="Gene3D" id="3.30.530.20">
    <property type="match status" value="1"/>
</dbReference>
<organism evidence="2 3">
    <name type="scientific">Achlya hypogyna</name>
    <name type="common">Oomycete</name>
    <name type="synonym">Protoachlya hypogyna</name>
    <dbReference type="NCBI Taxonomy" id="1202772"/>
    <lineage>
        <taxon>Eukaryota</taxon>
        <taxon>Sar</taxon>
        <taxon>Stramenopiles</taxon>
        <taxon>Oomycota</taxon>
        <taxon>Saprolegniomycetes</taxon>
        <taxon>Saprolegniales</taxon>
        <taxon>Achlyaceae</taxon>
        <taxon>Achlya</taxon>
    </lineage>
</organism>
<evidence type="ECO:0000313" key="3">
    <source>
        <dbReference type="Proteomes" id="UP000243579"/>
    </source>
</evidence>
<accession>A0A1V9Z916</accession>
<dbReference type="InterPro" id="IPR052727">
    <property type="entry name" value="Rab4/Rab5_effector"/>
</dbReference>